<dbReference type="OMA" id="LCPTNEK"/>
<dbReference type="Pfam" id="PF17830">
    <property type="entry name" value="STI1-HOP_DP"/>
    <property type="match status" value="1"/>
</dbReference>
<dbReference type="OrthoDB" id="2423701at2759"/>
<evidence type="ECO:0000256" key="4">
    <source>
        <dbReference type="SAM" id="Coils"/>
    </source>
</evidence>
<dbReference type="InterPro" id="IPR019734">
    <property type="entry name" value="TPR_rpt"/>
</dbReference>
<dbReference type="Proteomes" id="UP000515146">
    <property type="component" value="Unplaced"/>
</dbReference>
<dbReference type="GO" id="GO:0060090">
    <property type="term" value="F:molecular adaptor activity"/>
    <property type="evidence" value="ECO:0007669"/>
    <property type="project" value="TreeGrafter"/>
</dbReference>
<sequence>MSNVELAITLKNQGNEAYKARNFEEAEKLYTQAYEQDETNLMILFNLAAVYMEQKRYDEGIEVLNKALEKRLEVRLPYTQVAKLHERLAKIYLAIENYDEAIQCYKNALLEVQDKKYRLALKEIERLRDEIARKEYINPEIAEQHKLKGNEYFKVKDFPAAKAEYDEAIKRNPQDPKLYSNRAAAFSSLLEFPCALKDCEKALELDPNFVKAYSRKGYCYLQMKNYKKAKEAYSAGLRIDSNSNECKAGLQNVQMAIMQQMYEKPSEEQMARAMADPEVSAIINDPQMQMILKSISESPAKIAQYMADPKISGAIETLISAGVLRFGSPESTN</sequence>
<dbReference type="InterPro" id="IPR011990">
    <property type="entry name" value="TPR-like_helical_dom_sf"/>
</dbReference>
<evidence type="ECO:0000313" key="7">
    <source>
        <dbReference type="RefSeq" id="XP_027202773.1"/>
    </source>
</evidence>
<dbReference type="InterPro" id="IPR047150">
    <property type="entry name" value="SGT"/>
</dbReference>
<feature type="domain" description="STI1" evidence="5">
    <location>
        <begin position="276"/>
        <end position="315"/>
    </location>
</feature>
<dbReference type="RefSeq" id="XP_027202773.1">
    <property type="nucleotide sequence ID" value="XM_027346972.1"/>
</dbReference>
<dbReference type="GO" id="GO:0006620">
    <property type="term" value="P:post-translational protein targeting to endoplasmic reticulum membrane"/>
    <property type="evidence" value="ECO:0007669"/>
    <property type="project" value="TreeGrafter"/>
</dbReference>
<keyword evidence="4" id="KW-0175">Coiled coil</keyword>
<dbReference type="GO" id="GO:0072380">
    <property type="term" value="C:TRC complex"/>
    <property type="evidence" value="ECO:0007669"/>
    <property type="project" value="TreeGrafter"/>
</dbReference>
<dbReference type="Gene3D" id="1.25.40.10">
    <property type="entry name" value="Tetratricopeptide repeat domain"/>
    <property type="match status" value="2"/>
</dbReference>
<dbReference type="AlphaFoldDB" id="A0A6P6YBG1"/>
<proteinExistence type="predicted"/>
<evidence type="ECO:0000259" key="5">
    <source>
        <dbReference type="SMART" id="SM00727"/>
    </source>
</evidence>
<dbReference type="KEGG" id="dpte:113796667"/>
<dbReference type="InParanoid" id="A0A6P6YBG1"/>
<name>A0A6P6YBG1_DERPT</name>
<dbReference type="SMART" id="SM00727">
    <property type="entry name" value="STI1"/>
    <property type="match status" value="1"/>
</dbReference>
<dbReference type="InterPro" id="IPR006636">
    <property type="entry name" value="STI1_HS-bd"/>
</dbReference>
<dbReference type="Pfam" id="PF00515">
    <property type="entry name" value="TPR_1"/>
    <property type="match status" value="1"/>
</dbReference>
<dbReference type="Pfam" id="PF13424">
    <property type="entry name" value="TPR_12"/>
    <property type="match status" value="1"/>
</dbReference>
<keyword evidence="1" id="KW-0677">Repeat</keyword>
<dbReference type="SUPFAM" id="SSF48452">
    <property type="entry name" value="TPR-like"/>
    <property type="match status" value="2"/>
</dbReference>
<organism evidence="6 7">
    <name type="scientific">Dermatophagoides pteronyssinus</name>
    <name type="common">European house dust mite</name>
    <dbReference type="NCBI Taxonomy" id="6956"/>
    <lineage>
        <taxon>Eukaryota</taxon>
        <taxon>Metazoa</taxon>
        <taxon>Ecdysozoa</taxon>
        <taxon>Arthropoda</taxon>
        <taxon>Chelicerata</taxon>
        <taxon>Arachnida</taxon>
        <taxon>Acari</taxon>
        <taxon>Acariformes</taxon>
        <taxon>Sarcoptiformes</taxon>
        <taxon>Astigmata</taxon>
        <taxon>Psoroptidia</taxon>
        <taxon>Analgoidea</taxon>
        <taxon>Pyroglyphidae</taxon>
        <taxon>Dermatophagoidinae</taxon>
        <taxon>Dermatophagoides</taxon>
    </lineage>
</organism>
<feature type="repeat" description="TPR" evidence="3">
    <location>
        <begin position="210"/>
        <end position="243"/>
    </location>
</feature>
<dbReference type="PROSITE" id="PS50005">
    <property type="entry name" value="TPR"/>
    <property type="match status" value="5"/>
</dbReference>
<feature type="repeat" description="TPR" evidence="3">
    <location>
        <begin position="7"/>
        <end position="40"/>
    </location>
</feature>
<keyword evidence="6" id="KW-1185">Reference proteome</keyword>
<accession>A0A6P6YBG1</accession>
<keyword evidence="2 3" id="KW-0802">TPR repeat</keyword>
<reference evidence="7" key="1">
    <citation type="submission" date="2025-08" db="UniProtKB">
        <authorList>
            <consortium name="RefSeq"/>
        </authorList>
    </citation>
    <scope>IDENTIFICATION</scope>
    <source>
        <strain evidence="7">Airmid</strain>
    </source>
</reference>
<feature type="coiled-coil region" evidence="4">
    <location>
        <begin position="95"/>
        <end position="130"/>
    </location>
</feature>
<evidence type="ECO:0000256" key="1">
    <source>
        <dbReference type="ARBA" id="ARBA00022737"/>
    </source>
</evidence>
<gene>
    <name evidence="7" type="primary">LOC113796667</name>
</gene>
<protein>
    <submittedName>
        <fullName evidence="7">STI1-like protein</fullName>
    </submittedName>
</protein>
<evidence type="ECO:0000256" key="3">
    <source>
        <dbReference type="PROSITE-ProRule" id="PRU00339"/>
    </source>
</evidence>
<feature type="repeat" description="TPR" evidence="3">
    <location>
        <begin position="142"/>
        <end position="175"/>
    </location>
</feature>
<evidence type="ECO:0000256" key="2">
    <source>
        <dbReference type="ARBA" id="ARBA00022803"/>
    </source>
</evidence>
<dbReference type="Gene3D" id="1.10.260.100">
    <property type="match status" value="1"/>
</dbReference>
<dbReference type="PANTHER" id="PTHR45831:SF2">
    <property type="entry name" value="LD24721P"/>
    <property type="match status" value="1"/>
</dbReference>
<dbReference type="PANTHER" id="PTHR45831">
    <property type="entry name" value="LD24721P"/>
    <property type="match status" value="1"/>
</dbReference>
<evidence type="ECO:0000313" key="6">
    <source>
        <dbReference type="Proteomes" id="UP000515146"/>
    </source>
</evidence>
<feature type="repeat" description="TPR" evidence="3">
    <location>
        <begin position="82"/>
        <end position="115"/>
    </location>
</feature>
<dbReference type="Pfam" id="PF13432">
    <property type="entry name" value="TPR_16"/>
    <property type="match status" value="1"/>
</dbReference>
<dbReference type="GO" id="GO:0016020">
    <property type="term" value="C:membrane"/>
    <property type="evidence" value="ECO:0007669"/>
    <property type="project" value="TreeGrafter"/>
</dbReference>
<dbReference type="InterPro" id="IPR041243">
    <property type="entry name" value="STI1/HOP_DP"/>
</dbReference>
<feature type="repeat" description="TPR" evidence="3">
    <location>
        <begin position="176"/>
        <end position="209"/>
    </location>
</feature>
<dbReference type="SMART" id="SM00028">
    <property type="entry name" value="TPR"/>
    <property type="match status" value="6"/>
</dbReference>